<evidence type="ECO:0000313" key="2">
    <source>
        <dbReference type="EMBL" id="REG78408.1"/>
    </source>
</evidence>
<evidence type="ECO:0000256" key="1">
    <source>
        <dbReference type="SAM" id="Phobius"/>
    </source>
</evidence>
<protein>
    <submittedName>
        <fullName evidence="2">Uncharacterized protein</fullName>
    </submittedName>
</protein>
<proteinExistence type="predicted"/>
<dbReference type="Proteomes" id="UP000256405">
    <property type="component" value="Unassembled WGS sequence"/>
</dbReference>
<name>A0A3E0DA44_9BACT</name>
<reference evidence="2 3" key="1">
    <citation type="submission" date="2018-08" db="EMBL/GenBank/DDBJ databases">
        <title>Genomic Encyclopedia of Archaeal and Bacterial Type Strains, Phase II (KMG-II): from individual species to whole genera.</title>
        <authorList>
            <person name="Goeker M."/>
        </authorList>
    </citation>
    <scope>NUCLEOTIDE SEQUENCE [LARGE SCALE GENOMIC DNA]</scope>
    <source>
        <strain evidence="2 3">DSM 15986</strain>
    </source>
</reference>
<keyword evidence="1" id="KW-0812">Transmembrane</keyword>
<gene>
    <name evidence="2" type="ORF">C8N25_13411</name>
</gene>
<feature type="transmembrane region" description="Helical" evidence="1">
    <location>
        <begin position="48"/>
        <end position="69"/>
    </location>
</feature>
<feature type="transmembrane region" description="Helical" evidence="1">
    <location>
        <begin position="7"/>
        <end position="28"/>
    </location>
</feature>
<sequence>MNKIKQPIFYLQWTLIVFSIVAFILATIEGFKMSLDLSSNGFQEYLKMFTPYSILFAATFVVLTTHLAIERLGLMNDANNNAFKASNRTIWIQTTKEFLSELKEENPLMLKELSKQLLVIHDYLFEKQYKILSENDTKELFDKFFKNRVQFYEEMNTKYMNIALYRDNRQSYSWDGFRYLIMVMVNADECYPKFILDLRELYQQEVLTFNSSCIDPQAFEFAHKEYIQRKLKGTNLK</sequence>
<keyword evidence="1" id="KW-1133">Transmembrane helix</keyword>
<keyword evidence="1" id="KW-0472">Membrane</keyword>
<dbReference type="RefSeq" id="WP_086543438.1">
    <property type="nucleotide sequence ID" value="NZ_MSSW01000073.1"/>
</dbReference>
<accession>A0A3E0DA44</accession>
<evidence type="ECO:0000313" key="3">
    <source>
        <dbReference type="Proteomes" id="UP000256405"/>
    </source>
</evidence>
<keyword evidence="3" id="KW-1185">Reference proteome</keyword>
<dbReference type="EMBL" id="QUNF01000034">
    <property type="protein sequence ID" value="REG78408.1"/>
    <property type="molecule type" value="Genomic_DNA"/>
</dbReference>
<dbReference type="AlphaFoldDB" id="A0A3E0DA44"/>
<comment type="caution">
    <text evidence="2">The sequence shown here is derived from an EMBL/GenBank/DDBJ whole genome shotgun (WGS) entry which is preliminary data.</text>
</comment>
<organism evidence="2 3">
    <name type="scientific">Algoriphagus antarcticus</name>
    <dbReference type="NCBI Taxonomy" id="238540"/>
    <lineage>
        <taxon>Bacteria</taxon>
        <taxon>Pseudomonadati</taxon>
        <taxon>Bacteroidota</taxon>
        <taxon>Cytophagia</taxon>
        <taxon>Cytophagales</taxon>
        <taxon>Cyclobacteriaceae</taxon>
        <taxon>Algoriphagus</taxon>
    </lineage>
</organism>